<dbReference type="InterPro" id="IPR035969">
    <property type="entry name" value="Rab-GAP_TBC_sf"/>
</dbReference>
<dbReference type="Ensembl" id="ENSGALT00010019136.1">
    <property type="protein sequence ID" value="ENSGALP00010010685.1"/>
    <property type="gene ID" value="ENSGALG00010008025.1"/>
</dbReference>
<evidence type="ECO:0000256" key="1">
    <source>
        <dbReference type="ARBA" id="ARBA00022468"/>
    </source>
</evidence>
<dbReference type="PANTHER" id="PTHR22957:SF255">
    <property type="entry name" value="TBC1 DOMAIN FAMILY MEMBER 22A"/>
    <property type="match status" value="1"/>
</dbReference>
<proteinExistence type="predicted"/>
<dbReference type="Proteomes" id="UP000000539">
    <property type="component" value="Chromosome 1"/>
</dbReference>
<dbReference type="SMART" id="SM00164">
    <property type="entry name" value="TBC"/>
    <property type="match status" value="1"/>
</dbReference>
<evidence type="ECO:0000259" key="5">
    <source>
        <dbReference type="PROSITE" id="PS50086"/>
    </source>
</evidence>
<accession>A0A8V0XXG0</accession>
<dbReference type="FunFam" id="1.10.8.270:FF:000004">
    <property type="entry name" value="TBC1 domain family, member 22B"/>
    <property type="match status" value="1"/>
</dbReference>
<dbReference type="PROSITE" id="PS50086">
    <property type="entry name" value="TBC_RABGAP"/>
    <property type="match status" value="1"/>
</dbReference>
<name>A0A8V0XXG0_CHICK</name>
<reference evidence="6" key="2">
    <citation type="submission" date="2025-08" db="UniProtKB">
        <authorList>
            <consortium name="Ensembl"/>
        </authorList>
    </citation>
    <scope>IDENTIFICATION</scope>
    <source>
        <strain evidence="6">broiler</strain>
    </source>
</reference>
<dbReference type="InterPro" id="IPR000195">
    <property type="entry name" value="Rab-GAP-TBC_dom"/>
</dbReference>
<evidence type="ECO:0000313" key="7">
    <source>
        <dbReference type="Proteomes" id="UP000000539"/>
    </source>
</evidence>
<evidence type="ECO:0000313" key="6">
    <source>
        <dbReference type="Ensembl" id="ENSGALP00010010685.1"/>
    </source>
</evidence>
<organism evidence="6 7">
    <name type="scientific">Gallus gallus</name>
    <name type="common">Chicken</name>
    <dbReference type="NCBI Taxonomy" id="9031"/>
    <lineage>
        <taxon>Eukaryota</taxon>
        <taxon>Metazoa</taxon>
        <taxon>Chordata</taxon>
        <taxon>Craniata</taxon>
        <taxon>Vertebrata</taxon>
        <taxon>Euteleostomi</taxon>
        <taxon>Archelosauria</taxon>
        <taxon>Archosauria</taxon>
        <taxon>Dinosauria</taxon>
        <taxon>Saurischia</taxon>
        <taxon>Theropoda</taxon>
        <taxon>Coelurosauria</taxon>
        <taxon>Aves</taxon>
        <taxon>Neognathae</taxon>
        <taxon>Galloanserae</taxon>
        <taxon>Galliformes</taxon>
        <taxon>Phasianidae</taxon>
        <taxon>Phasianinae</taxon>
        <taxon>Gallus</taxon>
    </lineage>
</organism>
<dbReference type="Gene3D" id="1.10.8.270">
    <property type="entry name" value="putative rabgap domain of human tbc1 domain family member 14 like domains"/>
    <property type="match status" value="1"/>
</dbReference>
<dbReference type="SUPFAM" id="SSF47923">
    <property type="entry name" value="Ypt/Rab-GAP domain of gyp1p"/>
    <property type="match status" value="2"/>
</dbReference>
<evidence type="ECO:0000256" key="3">
    <source>
        <dbReference type="ARBA" id="ARBA00043879"/>
    </source>
</evidence>
<keyword evidence="1" id="KW-0343">GTPase activation</keyword>
<feature type="compositionally biased region" description="Polar residues" evidence="4">
    <location>
        <begin position="162"/>
        <end position="175"/>
    </location>
</feature>
<dbReference type="Pfam" id="PF00566">
    <property type="entry name" value="RabGAP-TBC"/>
    <property type="match status" value="1"/>
</dbReference>
<dbReference type="GeneTree" id="ENSGT00940000159840"/>
<keyword evidence="2" id="KW-0597">Phosphoprotein</keyword>
<dbReference type="AlphaFoldDB" id="A0A8V0XXG0"/>
<feature type="compositionally biased region" description="Low complexity" evidence="4">
    <location>
        <begin position="144"/>
        <end position="161"/>
    </location>
</feature>
<dbReference type="GO" id="GO:0005794">
    <property type="term" value="C:Golgi apparatus"/>
    <property type="evidence" value="ECO:0000318"/>
    <property type="project" value="GO_Central"/>
</dbReference>
<dbReference type="FunCoup" id="A0A8V0XXG0">
    <property type="interactions" value="2230"/>
</dbReference>
<dbReference type="GO" id="GO:0042803">
    <property type="term" value="F:protein homodimerization activity"/>
    <property type="evidence" value="ECO:0007669"/>
    <property type="project" value="Ensembl"/>
</dbReference>
<evidence type="ECO:0000256" key="4">
    <source>
        <dbReference type="SAM" id="MobiDB-lite"/>
    </source>
</evidence>
<sequence>MANDGGRKQFWKRSGTKVPGSIQHVYGAQHPPFDPLLHGTLIKPGSKPPTTPVKLKKVSTFQEFESNTSDAWDPGDDDDELLAIAAENLNTEVVMETAHKVIQNHSKLQEQHKFLEEHLQEEKQVESAELTSVACGDNRLVKSVSEGHTSSSSGNASENSSMQRSQSLPQTSTPPLVSGMADFNTSVTPALTEREASRLDKFKQLLAGPNTDLEELRKLSWSGIPKRVRPIAWKLLSGYLPANVDRRESTLQRKRKEYFAFVEQYYDSRNDESHQDTYRQIHIDIPRMSPEVLRLQPKVTEIFERILFIWAIRHPASGYVQGINDLVTPFFVVFVCEYIEEEEVENFDVSSLPEEVLQNIEADSYWCMSKLLDGIQDNYTFAQPGIQKKVKMLEELVSRIDEQVHRHLDQHEVKYLQFAFRWMNNLLMREVPLRCTIRLWDTYQSEPEGFSHFHLYVCAAFLVRWRKEILEEKDFQLHHRSESSCWLYSSQIPVIPNREETCHCQNGKEGEREAGSASPQCAVRREMDGTGALLELLIFLQNLPTAHWGNEEVSVLLAEAYRLKFAFADAPNHYKK</sequence>
<dbReference type="FunFam" id="1.10.472.80:FF:000001">
    <property type="entry name" value="TBC1 domain family member 22B"/>
    <property type="match status" value="1"/>
</dbReference>
<dbReference type="PANTHER" id="PTHR22957">
    <property type="entry name" value="TBC1 DOMAIN FAMILY MEMBER GTPASE-ACTIVATING PROTEIN"/>
    <property type="match status" value="1"/>
</dbReference>
<reference evidence="6" key="3">
    <citation type="submission" date="2025-09" db="UniProtKB">
        <authorList>
            <consortium name="Ensembl"/>
        </authorList>
    </citation>
    <scope>IDENTIFICATION</scope>
    <source>
        <strain evidence="6">broiler</strain>
    </source>
</reference>
<comment type="function">
    <text evidence="3">May act as a GTPase-activating protein for Rab family protein(s).</text>
</comment>
<gene>
    <name evidence="6" type="primary">TBC1D22A</name>
</gene>
<dbReference type="Gene3D" id="1.10.472.80">
    <property type="entry name" value="Ypt/Rab-GAP domain of gyp1p, domain 3"/>
    <property type="match status" value="1"/>
</dbReference>
<dbReference type="OrthoDB" id="26371at2759"/>
<keyword evidence="7" id="KW-1185">Reference proteome</keyword>
<dbReference type="GO" id="GO:0071889">
    <property type="term" value="F:14-3-3 protein binding"/>
    <property type="evidence" value="ECO:0007669"/>
    <property type="project" value="Ensembl"/>
</dbReference>
<evidence type="ECO:0000256" key="2">
    <source>
        <dbReference type="ARBA" id="ARBA00022553"/>
    </source>
</evidence>
<dbReference type="GlyGen" id="A0A8V0XXG0">
    <property type="glycosylation" value="1 site"/>
</dbReference>
<reference evidence="6" key="1">
    <citation type="submission" date="2020-11" db="EMBL/GenBank/DDBJ databases">
        <title>Gallus gallus (Chicken) genome, bGalGal1, GRCg7b, maternal haplotype autosomes + Z &amp; W.</title>
        <authorList>
            <person name="Warren W."/>
            <person name="Formenti G."/>
            <person name="Fedrigo O."/>
            <person name="Haase B."/>
            <person name="Mountcastle J."/>
            <person name="Balacco J."/>
            <person name="Tracey A."/>
            <person name="Schneider V."/>
            <person name="Okimoto R."/>
            <person name="Cheng H."/>
            <person name="Hawken R."/>
            <person name="Howe K."/>
            <person name="Jarvis E.D."/>
        </authorList>
    </citation>
    <scope>NUCLEOTIDE SEQUENCE [LARGE SCALE GENOMIC DNA]</scope>
    <source>
        <strain evidence="6">Broiler</strain>
    </source>
</reference>
<dbReference type="FunFam" id="1.10.10.750:FF:000009">
    <property type="entry name" value="TBC1 domain family member 22A"/>
    <property type="match status" value="1"/>
</dbReference>
<dbReference type="Gene3D" id="1.10.10.750">
    <property type="entry name" value="Ypt/Rab-GAP domain of gyp1p, domain 1"/>
    <property type="match status" value="1"/>
</dbReference>
<feature type="region of interest" description="Disordered" evidence="4">
    <location>
        <begin position="144"/>
        <end position="182"/>
    </location>
</feature>
<protein>
    <submittedName>
        <fullName evidence="6">TBC1 domain family member 22A</fullName>
    </submittedName>
</protein>
<feature type="domain" description="Rab-GAP TBC" evidence="5">
    <location>
        <begin position="223"/>
        <end position="447"/>
    </location>
</feature>
<dbReference type="GO" id="GO:0005096">
    <property type="term" value="F:GTPase activator activity"/>
    <property type="evidence" value="ECO:0000318"/>
    <property type="project" value="GO_Central"/>
</dbReference>